<dbReference type="EMBL" id="CP001700">
    <property type="protein sequence ID" value="ACU77374.1"/>
    <property type="molecule type" value="Genomic_DNA"/>
</dbReference>
<dbReference type="STRING" id="479433.Caci_8554"/>
<name>C7PYQ2_CATAD</name>
<dbReference type="Proteomes" id="UP000000851">
    <property type="component" value="Chromosome"/>
</dbReference>
<sequence length="108" mass="11901">MDDRQRFDLNELIEHLASDDHTDDAPDLSGGQRIEYVVNRIRGALVDCHAVLDPTTTDVNSAASLARLLKIDPESLLGTRYSCQVIQAEHGNFKTDFRLVTSDDSSAG</sequence>
<evidence type="ECO:0000313" key="1">
    <source>
        <dbReference type="EMBL" id="ACU77374.1"/>
    </source>
</evidence>
<dbReference type="KEGG" id="cai:Caci_8554"/>
<dbReference type="HOGENOM" id="CLU_2192287_0_0_11"/>
<gene>
    <name evidence="1" type="ordered locus">Caci_8554</name>
</gene>
<reference evidence="1 2" key="1">
    <citation type="journal article" date="2009" name="Stand. Genomic Sci.">
        <title>Complete genome sequence of Catenulispora acidiphila type strain (ID 139908).</title>
        <authorList>
            <person name="Copeland A."/>
            <person name="Lapidus A."/>
            <person name="Glavina Del Rio T."/>
            <person name="Nolan M."/>
            <person name="Lucas S."/>
            <person name="Chen F."/>
            <person name="Tice H."/>
            <person name="Cheng J.F."/>
            <person name="Bruce D."/>
            <person name="Goodwin L."/>
            <person name="Pitluck S."/>
            <person name="Mikhailova N."/>
            <person name="Pati A."/>
            <person name="Ivanova N."/>
            <person name="Mavromatis K."/>
            <person name="Chen A."/>
            <person name="Palaniappan K."/>
            <person name="Chain P."/>
            <person name="Land M."/>
            <person name="Hauser L."/>
            <person name="Chang Y.J."/>
            <person name="Jeffries C.D."/>
            <person name="Chertkov O."/>
            <person name="Brettin T."/>
            <person name="Detter J.C."/>
            <person name="Han C."/>
            <person name="Ali Z."/>
            <person name="Tindall B.J."/>
            <person name="Goker M."/>
            <person name="Bristow J."/>
            <person name="Eisen J.A."/>
            <person name="Markowitz V."/>
            <person name="Hugenholtz P."/>
            <person name="Kyrpides N.C."/>
            <person name="Klenk H.P."/>
        </authorList>
    </citation>
    <scope>NUCLEOTIDE SEQUENCE [LARGE SCALE GENOMIC DNA]</scope>
    <source>
        <strain evidence="2">DSM 44928 / JCM 14897 / NBRC 102108 / NRRL B-24433 / ID139908</strain>
    </source>
</reference>
<dbReference type="RefSeq" id="WP_015797099.1">
    <property type="nucleotide sequence ID" value="NC_013131.1"/>
</dbReference>
<organism evidence="1 2">
    <name type="scientific">Catenulispora acidiphila (strain DSM 44928 / JCM 14897 / NBRC 102108 / NRRL B-24433 / ID139908)</name>
    <dbReference type="NCBI Taxonomy" id="479433"/>
    <lineage>
        <taxon>Bacteria</taxon>
        <taxon>Bacillati</taxon>
        <taxon>Actinomycetota</taxon>
        <taxon>Actinomycetes</taxon>
        <taxon>Catenulisporales</taxon>
        <taxon>Catenulisporaceae</taxon>
        <taxon>Catenulispora</taxon>
    </lineage>
</organism>
<evidence type="ECO:0000313" key="2">
    <source>
        <dbReference type="Proteomes" id="UP000000851"/>
    </source>
</evidence>
<keyword evidence="2" id="KW-1185">Reference proteome</keyword>
<dbReference type="OrthoDB" id="4234500at2"/>
<dbReference type="eggNOG" id="ENOG502ZN2W">
    <property type="taxonomic scope" value="Bacteria"/>
</dbReference>
<dbReference type="AlphaFoldDB" id="C7PYQ2"/>
<protein>
    <submittedName>
        <fullName evidence="1">Uncharacterized protein</fullName>
    </submittedName>
</protein>
<dbReference type="InParanoid" id="C7PYQ2"/>
<accession>C7PYQ2</accession>
<proteinExistence type="predicted"/>